<dbReference type="Proteomes" id="UP000288716">
    <property type="component" value="Unassembled WGS sequence"/>
</dbReference>
<dbReference type="InterPro" id="IPR052728">
    <property type="entry name" value="O2_lipid_transport_reg"/>
</dbReference>
<dbReference type="PANTHER" id="PTHR11161:SF0">
    <property type="entry name" value="O-ACYLTRANSFERASE LIKE PROTEIN"/>
    <property type="match status" value="1"/>
</dbReference>
<feature type="transmembrane region" description="Helical" evidence="1">
    <location>
        <begin position="6"/>
        <end position="25"/>
    </location>
</feature>
<evidence type="ECO:0000313" key="4">
    <source>
        <dbReference type="Proteomes" id="UP000288716"/>
    </source>
</evidence>
<evidence type="ECO:0000256" key="1">
    <source>
        <dbReference type="SAM" id="Phobius"/>
    </source>
</evidence>
<sequence>IAIAVYGLIIFLVLLGTFIEICLNFQKQSTNDEKEAKSCVTEVLLCFSVLRNTRELFLVKQKRSNLSVVHGIRVLSMIWIIVGHTYLFGTVYRMLYTFRRLQVDIPKYPGRIQYQALNNSYLCVDSFFFISGLVLVYVSLPLLKKTGGKFNYLLYIAHRWLRMTPALIGLILFIYLFPFFGSGPVFKHHVNPYVNSCERNWWYDLLFISNWYQDIPGMCAEQVWFIGADFQIYIFAPLIFLLYNRSEKKGLIVNIVVLLIGIVSSGISVYVTDSQATFTLDHYSKDDKKPNIPIVLQILMWIILPSASLYAMFSTYRWNNYLESSQPSLFTTITFAALQRSLWCIGIAWITFTCAVGRGSIVNDFLSANVFVPFSRLSFCVFLMHLSPILLRAFSVKFTRNWDDHTFVSIAHFSMQRIHFCFCFQLSWAAMNVILSTLAAFALYTLFEAPFQRLEKMVFRSNDCQRKQHSANNELRTANVECSERSTQKSSTSMRL</sequence>
<feature type="transmembrane region" description="Helical" evidence="1">
    <location>
        <begin position="251"/>
        <end position="272"/>
    </location>
</feature>
<dbReference type="InterPro" id="IPR002656">
    <property type="entry name" value="Acyl_transf_3_dom"/>
</dbReference>
<feature type="non-terminal residue" evidence="3">
    <location>
        <position position="1"/>
    </location>
</feature>
<dbReference type="Pfam" id="PF01757">
    <property type="entry name" value="Acyl_transf_3"/>
    <property type="match status" value="1"/>
</dbReference>
<dbReference type="OrthoDB" id="6414878at2759"/>
<dbReference type="PANTHER" id="PTHR11161">
    <property type="entry name" value="O-ACYLTRANSFERASE"/>
    <property type="match status" value="1"/>
</dbReference>
<feature type="transmembrane region" description="Helical" evidence="1">
    <location>
        <begin position="292"/>
        <end position="316"/>
    </location>
</feature>
<feature type="transmembrane region" description="Helical" evidence="1">
    <location>
        <begin position="160"/>
        <end position="180"/>
    </location>
</feature>
<keyword evidence="4" id="KW-1185">Reference proteome</keyword>
<evidence type="ECO:0000259" key="2">
    <source>
        <dbReference type="Pfam" id="PF01757"/>
    </source>
</evidence>
<reference evidence="3 4" key="1">
    <citation type="journal article" date="2018" name="Gigascience">
        <title>Genomes of trombidid mites reveal novel predicted allergens and laterally-transferred genes associated with secondary metabolism.</title>
        <authorList>
            <person name="Dong X."/>
            <person name="Chaisiri K."/>
            <person name="Xia D."/>
            <person name="Armstrong S.D."/>
            <person name="Fang Y."/>
            <person name="Donnelly M.J."/>
            <person name="Kadowaki T."/>
            <person name="McGarry J.W."/>
            <person name="Darby A.C."/>
            <person name="Makepeace B.L."/>
        </authorList>
    </citation>
    <scope>NUCLEOTIDE SEQUENCE [LARGE SCALE GENOMIC DNA]</scope>
    <source>
        <strain evidence="3">UoL-UT</strain>
    </source>
</reference>
<proteinExistence type="predicted"/>
<feature type="transmembrane region" description="Helical" evidence="1">
    <location>
        <begin position="422"/>
        <end position="447"/>
    </location>
</feature>
<name>A0A443SRL1_9ACAR</name>
<feature type="transmembrane region" description="Helical" evidence="1">
    <location>
        <begin position="370"/>
        <end position="391"/>
    </location>
</feature>
<organism evidence="3 4">
    <name type="scientific">Leptotrombidium deliense</name>
    <dbReference type="NCBI Taxonomy" id="299467"/>
    <lineage>
        <taxon>Eukaryota</taxon>
        <taxon>Metazoa</taxon>
        <taxon>Ecdysozoa</taxon>
        <taxon>Arthropoda</taxon>
        <taxon>Chelicerata</taxon>
        <taxon>Arachnida</taxon>
        <taxon>Acari</taxon>
        <taxon>Acariformes</taxon>
        <taxon>Trombidiformes</taxon>
        <taxon>Prostigmata</taxon>
        <taxon>Anystina</taxon>
        <taxon>Parasitengona</taxon>
        <taxon>Trombiculoidea</taxon>
        <taxon>Trombiculidae</taxon>
        <taxon>Leptotrombidium</taxon>
    </lineage>
</organism>
<gene>
    <name evidence="3" type="ORF">B4U80_09820</name>
</gene>
<evidence type="ECO:0000313" key="3">
    <source>
        <dbReference type="EMBL" id="RWS30147.1"/>
    </source>
</evidence>
<feature type="transmembrane region" description="Helical" evidence="1">
    <location>
        <begin position="116"/>
        <end position="140"/>
    </location>
</feature>
<dbReference type="GO" id="GO:0016747">
    <property type="term" value="F:acyltransferase activity, transferring groups other than amino-acyl groups"/>
    <property type="evidence" value="ECO:0007669"/>
    <property type="project" value="InterPro"/>
</dbReference>
<dbReference type="EMBL" id="NCKV01000620">
    <property type="protein sequence ID" value="RWS30147.1"/>
    <property type="molecule type" value="Genomic_DNA"/>
</dbReference>
<keyword evidence="1" id="KW-0472">Membrane</keyword>
<protein>
    <submittedName>
        <fullName evidence="3">Nose resistant to fluoxetine protein 6-like protein</fullName>
    </submittedName>
</protein>
<feature type="transmembrane region" description="Helical" evidence="1">
    <location>
        <begin position="223"/>
        <end position="244"/>
    </location>
</feature>
<keyword evidence="1" id="KW-0812">Transmembrane</keyword>
<accession>A0A443SRL1</accession>
<comment type="caution">
    <text evidence="3">The sequence shown here is derived from an EMBL/GenBank/DDBJ whole genome shotgun (WGS) entry which is preliminary data.</text>
</comment>
<feature type="domain" description="Acyltransferase 3" evidence="2">
    <location>
        <begin position="70"/>
        <end position="401"/>
    </location>
</feature>
<keyword evidence="1" id="KW-1133">Transmembrane helix</keyword>
<dbReference type="VEuPathDB" id="VectorBase:LDEU001893"/>
<dbReference type="AlphaFoldDB" id="A0A443SRL1"/>
<feature type="transmembrane region" description="Helical" evidence="1">
    <location>
        <begin position="72"/>
        <end position="96"/>
    </location>
</feature>